<dbReference type="Pfam" id="PF09932">
    <property type="entry name" value="DUF2164"/>
    <property type="match status" value="1"/>
</dbReference>
<keyword evidence="2" id="KW-1185">Reference proteome</keyword>
<dbReference type="EMBL" id="CP120863">
    <property type="protein sequence ID" value="WFE92012.1"/>
    <property type="molecule type" value="Genomic_DNA"/>
</dbReference>
<proteinExistence type="predicted"/>
<reference evidence="1 2" key="1">
    <citation type="submission" date="2023-03" db="EMBL/GenBank/DDBJ databases">
        <title>Roseibium porphyridii sp. nov. and Roseibium rhodosorbium sp. nov. isolated from marine algae, Porphyridium cruentum and Rhodosorus marinus, respectively.</title>
        <authorList>
            <person name="Lee M.W."/>
            <person name="Choi B.J."/>
            <person name="Lee J.K."/>
            <person name="Choi D.G."/>
            <person name="Baek J.H."/>
            <person name="Bayburt H."/>
            <person name="Kim J.M."/>
            <person name="Han D.M."/>
            <person name="Kim K.H."/>
            <person name="Jeon C.O."/>
        </authorList>
    </citation>
    <scope>NUCLEOTIDE SEQUENCE [LARGE SCALE GENOMIC DNA]</scope>
    <source>
        <strain evidence="1 2">KMA01</strain>
    </source>
</reference>
<sequence length="84" mass="9523">MSDLELDNDTRSRLADLIRDYLNDELDTDIGNMDADQLVGFLVPTLGAHFYNQGLKDAQALFARKADDVTDELYAMEKPVKDRD</sequence>
<protein>
    <submittedName>
        <fullName evidence="1">DUF2164 domain-containing protein</fullName>
    </submittedName>
</protein>
<dbReference type="InterPro" id="IPR018680">
    <property type="entry name" value="DUF2164"/>
</dbReference>
<organism evidence="1 2">
    <name type="scientific">Roseibium porphyridii</name>
    <dbReference type="NCBI Taxonomy" id="2866279"/>
    <lineage>
        <taxon>Bacteria</taxon>
        <taxon>Pseudomonadati</taxon>
        <taxon>Pseudomonadota</taxon>
        <taxon>Alphaproteobacteria</taxon>
        <taxon>Hyphomicrobiales</taxon>
        <taxon>Stappiaceae</taxon>
        <taxon>Roseibium</taxon>
    </lineage>
</organism>
<dbReference type="Proteomes" id="UP001209803">
    <property type="component" value="Chromosome"/>
</dbReference>
<evidence type="ECO:0000313" key="2">
    <source>
        <dbReference type="Proteomes" id="UP001209803"/>
    </source>
</evidence>
<name>A0ABY8FCU4_9HYPH</name>
<accession>A0ABY8FCU4</accession>
<evidence type="ECO:0000313" key="1">
    <source>
        <dbReference type="EMBL" id="WFE92012.1"/>
    </source>
</evidence>
<gene>
    <name evidence="1" type="ORF">K1718_11790</name>
</gene>
<dbReference type="RefSeq" id="WP_152501105.1">
    <property type="nucleotide sequence ID" value="NZ_CP120863.1"/>
</dbReference>